<evidence type="ECO:0000256" key="1">
    <source>
        <dbReference type="ARBA" id="ARBA00004141"/>
    </source>
</evidence>
<feature type="compositionally biased region" description="Polar residues" evidence="5">
    <location>
        <begin position="11"/>
        <end position="25"/>
    </location>
</feature>
<name>A0AAF3FPJ3_9BILA</name>
<dbReference type="Proteomes" id="UP000887575">
    <property type="component" value="Unassembled WGS sequence"/>
</dbReference>
<proteinExistence type="predicted"/>
<comment type="subcellular location">
    <subcellularLocation>
        <location evidence="1">Membrane</location>
        <topology evidence="1">Multi-pass membrane protein</topology>
    </subcellularLocation>
</comment>
<dbReference type="InterPro" id="IPR058533">
    <property type="entry name" value="Cation_efflux_TM"/>
</dbReference>
<dbReference type="GO" id="GO:0008324">
    <property type="term" value="F:monoatomic cation transmembrane transporter activity"/>
    <property type="evidence" value="ECO:0007669"/>
    <property type="project" value="InterPro"/>
</dbReference>
<evidence type="ECO:0000256" key="6">
    <source>
        <dbReference type="SAM" id="Phobius"/>
    </source>
</evidence>
<evidence type="ECO:0000259" key="7">
    <source>
        <dbReference type="Pfam" id="PF01545"/>
    </source>
</evidence>
<feature type="transmembrane region" description="Helical" evidence="6">
    <location>
        <begin position="145"/>
        <end position="168"/>
    </location>
</feature>
<dbReference type="AlphaFoldDB" id="A0AAF3FPJ3"/>
<evidence type="ECO:0000256" key="2">
    <source>
        <dbReference type="ARBA" id="ARBA00022692"/>
    </source>
</evidence>
<evidence type="ECO:0000256" key="4">
    <source>
        <dbReference type="ARBA" id="ARBA00023136"/>
    </source>
</evidence>
<dbReference type="GO" id="GO:0016020">
    <property type="term" value="C:membrane"/>
    <property type="evidence" value="ECO:0007669"/>
    <property type="project" value="UniProtKB-SubCell"/>
</dbReference>
<dbReference type="Pfam" id="PF01545">
    <property type="entry name" value="Cation_efflux"/>
    <property type="match status" value="1"/>
</dbReference>
<feature type="domain" description="Cation efflux protein transmembrane" evidence="7">
    <location>
        <begin position="105"/>
        <end position="239"/>
    </location>
</feature>
<feature type="transmembrane region" description="Helical" evidence="6">
    <location>
        <begin position="110"/>
        <end position="133"/>
    </location>
</feature>
<feature type="transmembrane region" description="Helical" evidence="6">
    <location>
        <begin position="219"/>
        <end position="240"/>
    </location>
</feature>
<dbReference type="SUPFAM" id="SSF161111">
    <property type="entry name" value="Cation efflux protein transmembrane domain-like"/>
    <property type="match status" value="1"/>
</dbReference>
<evidence type="ECO:0000313" key="8">
    <source>
        <dbReference type="Proteomes" id="UP000887575"/>
    </source>
</evidence>
<keyword evidence="2 6" id="KW-0812">Transmembrane</keyword>
<evidence type="ECO:0000313" key="9">
    <source>
        <dbReference type="WBParaSite" id="MBELARI_LOCUS7563"/>
    </source>
</evidence>
<organism evidence="8 9">
    <name type="scientific">Mesorhabditis belari</name>
    <dbReference type="NCBI Taxonomy" id="2138241"/>
    <lineage>
        <taxon>Eukaryota</taxon>
        <taxon>Metazoa</taxon>
        <taxon>Ecdysozoa</taxon>
        <taxon>Nematoda</taxon>
        <taxon>Chromadorea</taxon>
        <taxon>Rhabditida</taxon>
        <taxon>Rhabditina</taxon>
        <taxon>Rhabditomorpha</taxon>
        <taxon>Rhabditoidea</taxon>
        <taxon>Rhabditidae</taxon>
        <taxon>Mesorhabditinae</taxon>
        <taxon>Mesorhabditis</taxon>
    </lineage>
</organism>
<evidence type="ECO:0000256" key="3">
    <source>
        <dbReference type="ARBA" id="ARBA00022989"/>
    </source>
</evidence>
<keyword evidence="3 6" id="KW-1133">Transmembrane helix</keyword>
<sequence length="266" mass="29680">MDKSLLLDTPGYSNEESPITSPPQGVQDYQTITRATNQQTPEIFYANKRRLQAIRAASIGALVLIILQTVAGVASGSLAVASDAGRLFADFIEQHHYSQIDTPVYRRLELIAIFGSALVLTLINITFVVISIQHLNEGYFEILESWMLVGAILSITTNTILLFIHYKADWSGHIKQPNRLRVLWRERRAQVFHGTINHGIGGVAVLVAAIFAMKGDFTIDSIATFVIIAFSMANILSALLKVNKEYKTFRFFQQSYEIADIAENFN</sequence>
<dbReference type="Gene3D" id="1.20.1510.10">
    <property type="entry name" value="Cation efflux protein transmembrane domain"/>
    <property type="match status" value="1"/>
</dbReference>
<feature type="transmembrane region" description="Helical" evidence="6">
    <location>
        <begin position="59"/>
        <end position="81"/>
    </location>
</feature>
<reference evidence="9" key="1">
    <citation type="submission" date="2024-02" db="UniProtKB">
        <authorList>
            <consortium name="WormBaseParasite"/>
        </authorList>
    </citation>
    <scope>IDENTIFICATION</scope>
</reference>
<feature type="region of interest" description="Disordered" evidence="5">
    <location>
        <begin position="1"/>
        <end position="25"/>
    </location>
</feature>
<evidence type="ECO:0000256" key="5">
    <source>
        <dbReference type="SAM" id="MobiDB-lite"/>
    </source>
</evidence>
<feature type="transmembrane region" description="Helical" evidence="6">
    <location>
        <begin position="189"/>
        <end position="213"/>
    </location>
</feature>
<dbReference type="InterPro" id="IPR027469">
    <property type="entry name" value="Cation_efflux_TMD_sf"/>
</dbReference>
<dbReference type="WBParaSite" id="MBELARI_LOCUS7563">
    <property type="protein sequence ID" value="MBELARI_LOCUS7563"/>
    <property type="gene ID" value="MBELARI_LOCUS7563"/>
</dbReference>
<keyword evidence="8" id="KW-1185">Reference proteome</keyword>
<protein>
    <recommendedName>
        <fullName evidence="7">Cation efflux protein transmembrane domain-containing protein</fullName>
    </recommendedName>
</protein>
<keyword evidence="4 6" id="KW-0472">Membrane</keyword>
<accession>A0AAF3FPJ3</accession>